<dbReference type="RefSeq" id="WP_191140318.1">
    <property type="nucleotide sequence ID" value="NZ_JACXAG020000005.1"/>
</dbReference>
<dbReference type="Proteomes" id="UP000661691">
    <property type="component" value="Unassembled WGS sequence"/>
</dbReference>
<protein>
    <submittedName>
        <fullName evidence="1">Uncharacterized protein</fullName>
    </submittedName>
</protein>
<accession>A0A926N6S5</accession>
<keyword evidence="2" id="KW-1185">Reference proteome</keyword>
<evidence type="ECO:0000313" key="2">
    <source>
        <dbReference type="Proteomes" id="UP000661691"/>
    </source>
</evidence>
<evidence type="ECO:0000313" key="1">
    <source>
        <dbReference type="EMBL" id="MBD1372731.1"/>
    </source>
</evidence>
<organism evidence="1 2">
    <name type="scientific">Polycladospora coralii</name>
    <dbReference type="NCBI Taxonomy" id="2771432"/>
    <lineage>
        <taxon>Bacteria</taxon>
        <taxon>Bacillati</taxon>
        <taxon>Bacillota</taxon>
        <taxon>Bacilli</taxon>
        <taxon>Bacillales</taxon>
        <taxon>Thermoactinomycetaceae</taxon>
        <taxon>Polycladospora</taxon>
    </lineage>
</organism>
<name>A0A926N6S5_9BACL</name>
<proteinExistence type="predicted"/>
<gene>
    <name evidence="1" type="ORF">IC620_10220</name>
</gene>
<comment type="caution">
    <text evidence="1">The sequence shown here is derived from an EMBL/GenBank/DDBJ whole genome shotgun (WGS) entry which is preliminary data.</text>
</comment>
<sequence length="54" mass="6195">MVQNFHIRDVFMKDQVKEVSQNTSPVPAMNDQFLDAVAEVLEAHKPVLENLKDQ</sequence>
<dbReference type="AlphaFoldDB" id="A0A926N6S5"/>
<dbReference type="EMBL" id="JACXAH010000013">
    <property type="protein sequence ID" value="MBD1372731.1"/>
    <property type="molecule type" value="Genomic_DNA"/>
</dbReference>
<reference evidence="1" key="1">
    <citation type="submission" date="2020-09" db="EMBL/GenBank/DDBJ databases">
        <title>A novel bacterium of genus Hazenella, isolated from South China Sea.</title>
        <authorList>
            <person name="Huang H."/>
            <person name="Mo K."/>
            <person name="Hu Y."/>
        </authorList>
    </citation>
    <scope>NUCLEOTIDE SEQUENCE</scope>
    <source>
        <strain evidence="1">IB182357</strain>
    </source>
</reference>